<evidence type="ECO:0000313" key="1">
    <source>
        <dbReference type="EMBL" id="KIJ92996.1"/>
    </source>
</evidence>
<gene>
    <name evidence="1" type="ORF">K443DRAFT_13186</name>
</gene>
<proteinExistence type="predicted"/>
<dbReference type="STRING" id="1095629.A0A0C9X5V8"/>
<dbReference type="Proteomes" id="UP000054477">
    <property type="component" value="Unassembled WGS sequence"/>
</dbReference>
<reference evidence="2" key="2">
    <citation type="submission" date="2015-01" db="EMBL/GenBank/DDBJ databases">
        <title>Evolutionary Origins and Diversification of the Mycorrhizal Mutualists.</title>
        <authorList>
            <consortium name="DOE Joint Genome Institute"/>
            <consortium name="Mycorrhizal Genomics Consortium"/>
            <person name="Kohler A."/>
            <person name="Kuo A."/>
            <person name="Nagy L.G."/>
            <person name="Floudas D."/>
            <person name="Copeland A."/>
            <person name="Barry K.W."/>
            <person name="Cichocki N."/>
            <person name="Veneault-Fourrey C."/>
            <person name="LaButti K."/>
            <person name="Lindquist E.A."/>
            <person name="Lipzen A."/>
            <person name="Lundell T."/>
            <person name="Morin E."/>
            <person name="Murat C."/>
            <person name="Riley R."/>
            <person name="Ohm R."/>
            <person name="Sun H."/>
            <person name="Tunlid A."/>
            <person name="Henrissat B."/>
            <person name="Grigoriev I.V."/>
            <person name="Hibbett D.S."/>
            <person name="Martin F."/>
        </authorList>
    </citation>
    <scope>NUCLEOTIDE SEQUENCE [LARGE SCALE GENOMIC DNA]</scope>
    <source>
        <strain evidence="2">LaAM-08-1</strain>
    </source>
</reference>
<sequence>MAKAKQLPPGVEESRDRKHVRCIICKENDALGEGDHLTAVARKEERAERRVAQEAIRQRAYTTAPIQPSVYFTNPSLPTSHSMFDTSHDNHDPQEDINMVSNDFPAFALPIIQAYISPIIHSPEAERERLCQQVEDLLQQAEHEDEFGGGDSDDIMMTNTSACTGIYLQPSDL</sequence>
<accession>A0A0C9X5V8</accession>
<organism evidence="1 2">
    <name type="scientific">Laccaria amethystina LaAM-08-1</name>
    <dbReference type="NCBI Taxonomy" id="1095629"/>
    <lineage>
        <taxon>Eukaryota</taxon>
        <taxon>Fungi</taxon>
        <taxon>Dikarya</taxon>
        <taxon>Basidiomycota</taxon>
        <taxon>Agaricomycotina</taxon>
        <taxon>Agaricomycetes</taxon>
        <taxon>Agaricomycetidae</taxon>
        <taxon>Agaricales</taxon>
        <taxon>Agaricineae</taxon>
        <taxon>Hydnangiaceae</taxon>
        <taxon>Laccaria</taxon>
    </lineage>
</organism>
<reference evidence="1 2" key="1">
    <citation type="submission" date="2014-04" db="EMBL/GenBank/DDBJ databases">
        <authorList>
            <consortium name="DOE Joint Genome Institute"/>
            <person name="Kuo A."/>
            <person name="Kohler A."/>
            <person name="Nagy L.G."/>
            <person name="Floudas D."/>
            <person name="Copeland A."/>
            <person name="Barry K.W."/>
            <person name="Cichocki N."/>
            <person name="Veneault-Fourrey C."/>
            <person name="LaButti K."/>
            <person name="Lindquist E.A."/>
            <person name="Lipzen A."/>
            <person name="Lundell T."/>
            <person name="Morin E."/>
            <person name="Murat C."/>
            <person name="Sun H."/>
            <person name="Tunlid A."/>
            <person name="Henrissat B."/>
            <person name="Grigoriev I.V."/>
            <person name="Hibbett D.S."/>
            <person name="Martin F."/>
            <person name="Nordberg H.P."/>
            <person name="Cantor M.N."/>
            <person name="Hua S.X."/>
        </authorList>
    </citation>
    <scope>NUCLEOTIDE SEQUENCE [LARGE SCALE GENOMIC DNA]</scope>
    <source>
        <strain evidence="1 2">LaAM-08-1</strain>
    </source>
</reference>
<keyword evidence="2" id="KW-1185">Reference proteome</keyword>
<dbReference type="EMBL" id="KN838871">
    <property type="protein sequence ID" value="KIJ92996.1"/>
    <property type="molecule type" value="Genomic_DNA"/>
</dbReference>
<dbReference type="AlphaFoldDB" id="A0A0C9X5V8"/>
<protein>
    <submittedName>
        <fullName evidence="1">Uncharacterized protein</fullName>
    </submittedName>
</protein>
<name>A0A0C9X5V8_9AGAR</name>
<dbReference type="HOGENOM" id="CLU_1547847_0_0_1"/>
<evidence type="ECO:0000313" key="2">
    <source>
        <dbReference type="Proteomes" id="UP000054477"/>
    </source>
</evidence>